<gene>
    <name evidence="1" type="ORF">LCGC14_2736680</name>
</gene>
<sequence>MNNEERISTVKLRLGWIPRLRVLLGATIRVTIAHRGSVDKIILSLDEDELGSVV</sequence>
<accession>A0A0F8ZSW6</accession>
<dbReference type="AlphaFoldDB" id="A0A0F8ZSW6"/>
<reference evidence="1" key="1">
    <citation type="journal article" date="2015" name="Nature">
        <title>Complex archaea that bridge the gap between prokaryotes and eukaryotes.</title>
        <authorList>
            <person name="Spang A."/>
            <person name="Saw J.H."/>
            <person name="Jorgensen S.L."/>
            <person name="Zaremba-Niedzwiedzka K."/>
            <person name="Martijn J."/>
            <person name="Lind A.E."/>
            <person name="van Eijk R."/>
            <person name="Schleper C."/>
            <person name="Guy L."/>
            <person name="Ettema T.J."/>
        </authorList>
    </citation>
    <scope>NUCLEOTIDE SEQUENCE</scope>
</reference>
<comment type="caution">
    <text evidence="1">The sequence shown here is derived from an EMBL/GenBank/DDBJ whole genome shotgun (WGS) entry which is preliminary data.</text>
</comment>
<organism evidence="1">
    <name type="scientific">marine sediment metagenome</name>
    <dbReference type="NCBI Taxonomy" id="412755"/>
    <lineage>
        <taxon>unclassified sequences</taxon>
        <taxon>metagenomes</taxon>
        <taxon>ecological metagenomes</taxon>
    </lineage>
</organism>
<protein>
    <submittedName>
        <fullName evidence="1">Uncharacterized protein</fullName>
    </submittedName>
</protein>
<evidence type="ECO:0000313" key="1">
    <source>
        <dbReference type="EMBL" id="KKK89080.1"/>
    </source>
</evidence>
<name>A0A0F8ZSW6_9ZZZZ</name>
<proteinExistence type="predicted"/>
<dbReference type="EMBL" id="LAZR01049677">
    <property type="protein sequence ID" value="KKK89080.1"/>
    <property type="molecule type" value="Genomic_DNA"/>
</dbReference>